<dbReference type="RefSeq" id="XP_001319449.1">
    <property type="nucleotide sequence ID" value="XM_001319414.1"/>
</dbReference>
<comment type="similarity">
    <text evidence="1">Belongs to the eukaryotic ribosomal protein eL39 family.</text>
</comment>
<keyword evidence="9" id="KW-1185">Reference proteome</keyword>
<dbReference type="VEuPathDB" id="TrichDB:TVAGG3_0804710"/>
<evidence type="ECO:0000313" key="9">
    <source>
        <dbReference type="Proteomes" id="UP000001542"/>
    </source>
</evidence>
<dbReference type="KEGG" id="tva:4765114"/>
<dbReference type="EMBL" id="DS113181">
    <property type="protein sequence ID" value="EAY22890.1"/>
    <property type="molecule type" value="Genomic_DNA"/>
</dbReference>
<dbReference type="RefSeq" id="XP_001315092.1">
    <property type="nucleotide sequence ID" value="XM_001315057.1"/>
</dbReference>
<dbReference type="KEGG" id="tva:5468449"/>
<dbReference type="STRING" id="5722.A2D9N4"/>
<dbReference type="GO" id="GO:0003735">
    <property type="term" value="F:structural constituent of ribosome"/>
    <property type="evidence" value="ECO:0007669"/>
    <property type="project" value="InterPro"/>
</dbReference>
<dbReference type="KEGG" id="tva:5464499"/>
<dbReference type="PDB" id="5XY3">
    <property type="method" value="EM"/>
    <property type="resolution" value="3.20 A"/>
    <property type="chains" value="l=1-51"/>
</dbReference>
<evidence type="ECO:0000313" key="4">
    <source>
        <dbReference type="EMBL" id="EAY02869.1"/>
    </source>
</evidence>
<dbReference type="InterPro" id="IPR000077">
    <property type="entry name" value="Ribosomal_eL39"/>
</dbReference>
<keyword evidence="3" id="KW-0687">Ribonucleoprotein</keyword>
<dbReference type="PANTHER" id="PTHR19970">
    <property type="entry name" value="RIBOSOMAL PROTEIN L39E"/>
    <property type="match status" value="1"/>
</dbReference>
<reference evidence="8" key="1">
    <citation type="submission" date="2006-10" db="EMBL/GenBank/DDBJ databases">
        <authorList>
            <person name="Amadeo P."/>
            <person name="Zhao Q."/>
            <person name="Wortman J."/>
            <person name="Fraser-Liggett C."/>
            <person name="Carlton J."/>
        </authorList>
    </citation>
    <scope>NUCLEOTIDE SEQUENCE</scope>
    <source>
        <strain evidence="8">G3</strain>
    </source>
</reference>
<proteinExistence type="evidence at protein level"/>
<dbReference type="EMBL" id="DS113405">
    <property type="protein sequence ID" value="EAY07226.1"/>
    <property type="molecule type" value="Genomic_DNA"/>
</dbReference>
<dbReference type="EMBL" id="DS113257">
    <property type="protein sequence ID" value="EAY15361.1"/>
    <property type="molecule type" value="Genomic_DNA"/>
</dbReference>
<evidence type="ECO:0000313" key="7">
    <source>
        <dbReference type="EMBL" id="EAY18982.1"/>
    </source>
</evidence>
<gene>
    <name evidence="5" type="ORF">TVAG_050420</name>
    <name evidence="8" type="ORF">TVAG_076370</name>
    <name evidence="4" type="ORF">TVAG_174110</name>
    <name evidence="6" type="ORF">TVAG_224370</name>
    <name evidence="7" type="ORF">TVAG_246600</name>
</gene>
<evidence type="ECO:0000256" key="1">
    <source>
        <dbReference type="ARBA" id="ARBA00009339"/>
    </source>
</evidence>
<dbReference type="RefSeq" id="XP_001327584.1">
    <property type="nucleotide sequence ID" value="XM_001327549.1"/>
</dbReference>
<dbReference type="PDBsum" id="5XY3"/>
<reference evidence="8" key="2">
    <citation type="journal article" date="2007" name="Science">
        <title>Draft genome sequence of the sexually transmitted pathogen Trichomonas vaginalis.</title>
        <authorList>
            <person name="Carlton J.M."/>
            <person name="Hirt R.P."/>
            <person name="Silva J.C."/>
            <person name="Delcher A.L."/>
            <person name="Schatz M."/>
            <person name="Zhao Q."/>
            <person name="Wortman J.R."/>
            <person name="Bidwell S.L."/>
            <person name="Alsmark U.C.M."/>
            <person name="Besteiro S."/>
            <person name="Sicheritz-Ponten T."/>
            <person name="Noel C.J."/>
            <person name="Dacks J.B."/>
            <person name="Foster P.G."/>
            <person name="Simillion C."/>
            <person name="Van de Peer Y."/>
            <person name="Miranda-Saavedra D."/>
            <person name="Barton G.J."/>
            <person name="Westrop G.D."/>
            <person name="Mueller S."/>
            <person name="Dessi D."/>
            <person name="Fiori P.L."/>
            <person name="Ren Q."/>
            <person name="Paulsen I."/>
            <person name="Zhang H."/>
            <person name="Bastida-Corcuera F.D."/>
            <person name="Simoes-Barbosa A."/>
            <person name="Brown M.T."/>
            <person name="Hayes R.D."/>
            <person name="Mukherjee M."/>
            <person name="Okumura C.Y."/>
            <person name="Schneider R."/>
            <person name="Smith A.J."/>
            <person name="Vanacova S."/>
            <person name="Villalvazo M."/>
            <person name="Haas B.J."/>
            <person name="Pertea M."/>
            <person name="Feldblyum T.V."/>
            <person name="Utterback T.R."/>
            <person name="Shu C.L."/>
            <person name="Osoegawa K."/>
            <person name="de Jong P.J."/>
            <person name="Hrdy I."/>
            <person name="Horvathova L."/>
            <person name="Zubacova Z."/>
            <person name="Dolezal P."/>
            <person name="Malik S.B."/>
            <person name="Logsdon J.M. Jr."/>
            <person name="Henze K."/>
            <person name="Gupta A."/>
            <person name="Wang C.C."/>
            <person name="Dunne R.L."/>
            <person name="Upcroft J.A."/>
            <person name="Upcroft P."/>
            <person name="White O."/>
            <person name="Salzberg S.L."/>
            <person name="Tang P."/>
            <person name="Chiu C.-H."/>
            <person name="Lee Y.-S."/>
            <person name="Embley T.M."/>
            <person name="Coombs G.H."/>
            <person name="Mottram J.C."/>
            <person name="Tachezy J."/>
            <person name="Fraser-Liggett C.M."/>
            <person name="Johnson P.J."/>
        </authorList>
    </citation>
    <scope>NUCLEOTIDE SEQUENCE [LARGE SCALE GENOMIC DNA]</scope>
    <source>
        <strain evidence="8">G3</strain>
    </source>
</reference>
<name>A2D9N4_TRIV3</name>
<organism evidence="8 9">
    <name type="scientific">Trichomonas vaginalis (strain ATCC PRA-98 / G3)</name>
    <dbReference type="NCBI Taxonomy" id="412133"/>
    <lineage>
        <taxon>Eukaryota</taxon>
        <taxon>Metamonada</taxon>
        <taxon>Parabasalia</taxon>
        <taxon>Trichomonadida</taxon>
        <taxon>Trichomonadidae</taxon>
        <taxon>Trichomonas</taxon>
    </lineage>
</organism>
<dbReference type="OMA" id="RIHLRTD"/>
<dbReference type="AlphaFoldDB" id="A2D9N4"/>
<keyword evidence="2 8" id="KW-0689">Ribosomal protein</keyword>
<protein>
    <submittedName>
        <fullName evidence="8">60S ribosomal protein L39, putative</fullName>
    </submittedName>
</protein>
<dbReference type="KEGG" id="tva:75673148"/>
<dbReference type="FunFam" id="1.10.1620.10:FF:000001">
    <property type="entry name" value="60S ribosomal protein-like L39"/>
    <property type="match status" value="1"/>
</dbReference>
<dbReference type="SMR" id="A2D9N4"/>
<keyword evidence="10" id="KW-0002">3D-structure</keyword>
<evidence type="ECO:0007829" key="10">
    <source>
        <dbReference type="PDB" id="5XY3"/>
    </source>
</evidence>
<dbReference type="VEuPathDB" id="TrichDB:TVAGG3_0389800"/>
<reference evidence="10" key="3">
    <citation type="journal article" date="2017" name="Cell Res.">
        <title>Cryo-EM structures of the 80S ribosomes from human parasites Trichomonas vaginalis and Toxoplasma gondii.</title>
        <authorList>
            <person name="Li Z."/>
            <person name="Guo Q."/>
            <person name="Zheng L."/>
            <person name="Ji Y."/>
            <person name="Xie Y.T."/>
            <person name="Lai D.H."/>
            <person name="Lun Z.R."/>
            <person name="Suo X."/>
            <person name="Gao N."/>
        </authorList>
    </citation>
    <scope>STRUCTURE BY ELECTRON MICROSCOPY (3.20 ANGSTROMS)</scope>
</reference>
<evidence type="ECO:0000313" key="6">
    <source>
        <dbReference type="EMBL" id="EAY15361.1"/>
    </source>
</evidence>
<evidence type="ECO:0000256" key="3">
    <source>
        <dbReference type="ARBA" id="ARBA00023274"/>
    </source>
</evidence>
<dbReference type="VEuPathDB" id="TrichDB:TVAGG3_0561430"/>
<dbReference type="RefSeq" id="XP_001583876.1">
    <property type="nucleotide sequence ID" value="XM_001583826.1"/>
</dbReference>
<dbReference type="OrthoDB" id="6332053at2759"/>
<dbReference type="Proteomes" id="UP000001542">
    <property type="component" value="Unassembled WGS sequence"/>
</dbReference>
<dbReference type="EMBL" id="DS113522">
    <property type="protein sequence ID" value="EAY02869.1"/>
    <property type="molecule type" value="Genomic_DNA"/>
</dbReference>
<dbReference type="EMDB" id="EMD-6784"/>
<dbReference type="RefSeq" id="XP_001579968.1">
    <property type="nucleotide sequence ID" value="XM_001579918.1"/>
</dbReference>
<evidence type="ECO:0000313" key="8">
    <source>
        <dbReference type="EMBL" id="EAY22890.1"/>
    </source>
</evidence>
<dbReference type="PANTHER" id="PTHR19970:SF0">
    <property type="entry name" value="LARGE RIBOSOMAL SUBUNIT PROTEIN EL39"/>
    <property type="match status" value="1"/>
</dbReference>
<dbReference type="Gene3D" id="1.10.1620.10">
    <property type="entry name" value="Ribosomal protein L39e"/>
    <property type="match status" value="1"/>
</dbReference>
<accession>A2D9N4</accession>
<dbReference type="KEGG" id="tva:4773364"/>
<evidence type="ECO:0000256" key="2">
    <source>
        <dbReference type="ARBA" id="ARBA00022980"/>
    </source>
</evidence>
<dbReference type="EMBL" id="DS113212">
    <property type="protein sequence ID" value="EAY18982.1"/>
    <property type="molecule type" value="Genomic_DNA"/>
</dbReference>
<dbReference type="InterPro" id="IPR023626">
    <property type="entry name" value="Ribosomal_eL39_dom_sf"/>
</dbReference>
<dbReference type="GO" id="GO:0022625">
    <property type="term" value="C:cytosolic large ribosomal subunit"/>
    <property type="evidence" value="ECO:0000318"/>
    <property type="project" value="GO_Central"/>
</dbReference>
<evidence type="ECO:0000313" key="5">
    <source>
        <dbReference type="EMBL" id="EAY07226.1"/>
    </source>
</evidence>
<dbReference type="SUPFAM" id="SSF48662">
    <property type="entry name" value="Ribosomal protein L39e"/>
    <property type="match status" value="1"/>
</dbReference>
<dbReference type="GO" id="GO:0006412">
    <property type="term" value="P:translation"/>
    <property type="evidence" value="ECO:0007669"/>
    <property type="project" value="InterPro"/>
</dbReference>
<dbReference type="Pfam" id="PF00832">
    <property type="entry name" value="Ribosomal_L39"/>
    <property type="match status" value="1"/>
</dbReference>
<sequence length="51" mass="6280">MAAHKTLRTKRILCKAMKVNRPMPQFIRQMTGVRHIRNPLTRHWRRRKMNI</sequence>
<dbReference type="VEuPathDB" id="TrichDB:TVAGG3_0813560"/>
<dbReference type="VEuPathDB" id="TrichDB:TVAGG3_0292650"/>
<dbReference type="FunCoup" id="A2D9N4">
    <property type="interactions" value="351"/>
</dbReference>
<dbReference type="VEuPathDB" id="TrichDB:TVAG_224370"/>